<gene>
    <name evidence="2" type="ORF">GSOID_T00007766001</name>
</gene>
<proteinExistence type="predicted"/>
<evidence type="ECO:0000313" key="2">
    <source>
        <dbReference type="EMBL" id="CBY09234.1"/>
    </source>
</evidence>
<dbReference type="InParanoid" id="E4XCA9"/>
<evidence type="ECO:0000313" key="3">
    <source>
        <dbReference type="Proteomes" id="UP000001307"/>
    </source>
</evidence>
<reference evidence="2" key="1">
    <citation type="journal article" date="2010" name="Science">
        <title>Plasticity of animal genome architecture unmasked by rapid evolution of a pelagic tunicate.</title>
        <authorList>
            <person name="Denoeud F."/>
            <person name="Henriet S."/>
            <person name="Mungpakdee S."/>
            <person name="Aury J.M."/>
            <person name="Da Silva C."/>
            <person name="Brinkmann H."/>
            <person name="Mikhaleva J."/>
            <person name="Olsen L.C."/>
            <person name="Jubin C."/>
            <person name="Canestro C."/>
            <person name="Bouquet J.M."/>
            <person name="Danks G."/>
            <person name="Poulain J."/>
            <person name="Campsteijn C."/>
            <person name="Adamski M."/>
            <person name="Cross I."/>
            <person name="Yadetie F."/>
            <person name="Muffato M."/>
            <person name="Louis A."/>
            <person name="Butcher S."/>
            <person name="Tsagkogeorga G."/>
            <person name="Konrad A."/>
            <person name="Singh S."/>
            <person name="Jensen M.F."/>
            <person name="Cong E.H."/>
            <person name="Eikeseth-Otteraa H."/>
            <person name="Noel B."/>
            <person name="Anthouard V."/>
            <person name="Porcel B.M."/>
            <person name="Kachouri-Lafond R."/>
            <person name="Nishino A."/>
            <person name="Ugolini M."/>
            <person name="Chourrout P."/>
            <person name="Nishida H."/>
            <person name="Aasland R."/>
            <person name="Huzurbazar S."/>
            <person name="Westhof E."/>
            <person name="Delsuc F."/>
            <person name="Lehrach H."/>
            <person name="Reinhardt R."/>
            <person name="Weissenbach J."/>
            <person name="Roy S.W."/>
            <person name="Artiguenave F."/>
            <person name="Postlethwait J.H."/>
            <person name="Manak J.R."/>
            <person name="Thompson E.M."/>
            <person name="Jaillon O."/>
            <person name="Du Pasquier L."/>
            <person name="Boudinot P."/>
            <person name="Liberles D.A."/>
            <person name="Volff J.N."/>
            <person name="Philippe H."/>
            <person name="Lenhard B."/>
            <person name="Roest Crollius H."/>
            <person name="Wincker P."/>
            <person name="Chourrout D."/>
        </authorList>
    </citation>
    <scope>NUCLEOTIDE SEQUENCE [LARGE SCALE GENOMIC DNA]</scope>
</reference>
<feature type="compositionally biased region" description="Polar residues" evidence="1">
    <location>
        <begin position="72"/>
        <end position="86"/>
    </location>
</feature>
<name>E4XCA9_OIKDI</name>
<feature type="compositionally biased region" description="Low complexity" evidence="1">
    <location>
        <begin position="30"/>
        <end position="43"/>
    </location>
</feature>
<evidence type="ECO:0000256" key="1">
    <source>
        <dbReference type="SAM" id="MobiDB-lite"/>
    </source>
</evidence>
<dbReference type="AlphaFoldDB" id="E4XCA9"/>
<dbReference type="EMBL" id="FN653035">
    <property type="protein sequence ID" value="CBY09234.1"/>
    <property type="molecule type" value="Genomic_DNA"/>
</dbReference>
<organism evidence="2">
    <name type="scientific">Oikopleura dioica</name>
    <name type="common">Tunicate</name>
    <dbReference type="NCBI Taxonomy" id="34765"/>
    <lineage>
        <taxon>Eukaryota</taxon>
        <taxon>Metazoa</taxon>
        <taxon>Chordata</taxon>
        <taxon>Tunicata</taxon>
        <taxon>Appendicularia</taxon>
        <taxon>Copelata</taxon>
        <taxon>Oikopleuridae</taxon>
        <taxon>Oikopleura</taxon>
    </lineage>
</organism>
<dbReference type="Proteomes" id="UP000001307">
    <property type="component" value="Unassembled WGS sequence"/>
</dbReference>
<sequence>MAWQQQNYGGDQGYGQGQQYGQQFNQQYGNGQLQQGYNQGSQNWKSGPANMDAGPGHFGMSNTNPDYGYGSQRYNGNRMASQNTMPQRRGAPRPMGQNNSQKKDSNKSINAVEVKSYINAWSTKQKLKPTYEYVQEGMTPQNRVSTLFFNSLFCFSKYYKRRP</sequence>
<protein>
    <submittedName>
        <fullName evidence="2">Uncharacterized protein</fullName>
    </submittedName>
</protein>
<accession>E4XCA9</accession>
<keyword evidence="3" id="KW-1185">Reference proteome</keyword>
<feature type="region of interest" description="Disordered" evidence="1">
    <location>
        <begin position="30"/>
        <end position="109"/>
    </location>
</feature>